<proteinExistence type="predicted"/>
<name>A0AAE0DH87_9LECA</name>
<keyword evidence="3" id="KW-1185">Reference proteome</keyword>
<accession>A0AAE0DH87</accession>
<dbReference type="Proteomes" id="UP001276659">
    <property type="component" value="Unassembled WGS sequence"/>
</dbReference>
<reference evidence="2" key="1">
    <citation type="submission" date="2022-11" db="EMBL/GenBank/DDBJ databases">
        <title>Chromosomal genome sequence assembly and mating type (MAT) locus characterization of the leprose asexual lichenized fungus Lepraria neglecta (Nyl.) Erichsen.</title>
        <authorList>
            <person name="Allen J.L."/>
            <person name="Pfeffer B."/>
        </authorList>
    </citation>
    <scope>NUCLEOTIDE SEQUENCE</scope>
    <source>
        <strain evidence="2">Allen 5258</strain>
    </source>
</reference>
<evidence type="ECO:0000313" key="2">
    <source>
        <dbReference type="EMBL" id="KAK3169571.1"/>
    </source>
</evidence>
<comment type="caution">
    <text evidence="2">The sequence shown here is derived from an EMBL/GenBank/DDBJ whole genome shotgun (WGS) entry which is preliminary data.</text>
</comment>
<dbReference type="EMBL" id="JASNWA010000009">
    <property type="protein sequence ID" value="KAK3169571.1"/>
    <property type="molecule type" value="Genomic_DNA"/>
</dbReference>
<evidence type="ECO:0000256" key="1">
    <source>
        <dbReference type="SAM" id="MobiDB-lite"/>
    </source>
</evidence>
<evidence type="ECO:0000313" key="3">
    <source>
        <dbReference type="Proteomes" id="UP001276659"/>
    </source>
</evidence>
<gene>
    <name evidence="2" type="ORF">OEA41_008955</name>
</gene>
<dbReference type="AlphaFoldDB" id="A0AAE0DH87"/>
<protein>
    <submittedName>
        <fullName evidence="2">Uncharacterized protein</fullName>
    </submittedName>
</protein>
<organism evidence="2 3">
    <name type="scientific">Lepraria neglecta</name>
    <dbReference type="NCBI Taxonomy" id="209136"/>
    <lineage>
        <taxon>Eukaryota</taxon>
        <taxon>Fungi</taxon>
        <taxon>Dikarya</taxon>
        <taxon>Ascomycota</taxon>
        <taxon>Pezizomycotina</taxon>
        <taxon>Lecanoromycetes</taxon>
        <taxon>OSLEUM clade</taxon>
        <taxon>Lecanoromycetidae</taxon>
        <taxon>Lecanorales</taxon>
        <taxon>Lecanorineae</taxon>
        <taxon>Stereocaulaceae</taxon>
        <taxon>Lepraria</taxon>
    </lineage>
</organism>
<sequence>MSKILRTLRVPAKEGQAQRLLTKKELEKFTATIRKHMETDRFPLKPKYRPSRKLWQDKAEPDVRTTINLIIAYFKGILNALAPTGTKRYFEAHKHYVIEKDQDSGDFILLMKMTHPRYPKQIKEEFKVDAESAENWRDDLNNEEGSDWSSSDEDDLDDSSSESSESDADSGSTRMFRILLIDDGARDSHHLVDNDASNGNSISLAIAALASGIGQ</sequence>
<feature type="region of interest" description="Disordered" evidence="1">
    <location>
        <begin position="134"/>
        <end position="171"/>
    </location>
</feature>
<feature type="compositionally biased region" description="Acidic residues" evidence="1">
    <location>
        <begin position="141"/>
        <end position="168"/>
    </location>
</feature>